<evidence type="ECO:0000256" key="8">
    <source>
        <dbReference type="ARBA" id="ARBA00022843"/>
    </source>
</evidence>
<dbReference type="GO" id="GO:0006606">
    <property type="term" value="P:protein import into nucleus"/>
    <property type="evidence" value="ECO:0007669"/>
    <property type="project" value="TreeGrafter"/>
</dbReference>
<dbReference type="Pfam" id="PF08911">
    <property type="entry name" value="NUP50"/>
    <property type="match status" value="1"/>
</dbReference>
<evidence type="ECO:0000256" key="17">
    <source>
        <dbReference type="ARBA" id="ARBA00079821"/>
    </source>
</evidence>
<evidence type="ECO:0000256" key="4">
    <source>
        <dbReference type="ARBA" id="ARBA00022499"/>
    </source>
</evidence>
<feature type="domain" description="RanBD1" evidence="21">
    <location>
        <begin position="327"/>
        <end position="460"/>
    </location>
</feature>
<keyword evidence="23" id="KW-1185">Reference proteome</keyword>
<evidence type="ECO:0000256" key="14">
    <source>
        <dbReference type="ARBA" id="ARBA00023242"/>
    </source>
</evidence>
<dbReference type="InterPro" id="IPR000156">
    <property type="entry name" value="Ran_bind_dom"/>
</dbReference>
<feature type="region of interest" description="Disordered" evidence="20">
    <location>
        <begin position="313"/>
        <end position="336"/>
    </location>
</feature>
<organism evidence="22 23">
    <name type="scientific">Hylia prasina</name>
    <name type="common">green hylia</name>
    <dbReference type="NCBI Taxonomy" id="208073"/>
    <lineage>
        <taxon>Eukaryota</taxon>
        <taxon>Metazoa</taxon>
        <taxon>Chordata</taxon>
        <taxon>Craniata</taxon>
        <taxon>Vertebrata</taxon>
        <taxon>Euteleostomi</taxon>
        <taxon>Archelosauria</taxon>
        <taxon>Archosauria</taxon>
        <taxon>Dinosauria</taxon>
        <taxon>Saurischia</taxon>
        <taxon>Theropoda</taxon>
        <taxon>Coelurosauria</taxon>
        <taxon>Aves</taxon>
        <taxon>Neognathae</taxon>
        <taxon>Neoaves</taxon>
        <taxon>Telluraves</taxon>
        <taxon>Australaves</taxon>
        <taxon>Passeriformes</taxon>
        <taxon>Sylvioidea</taxon>
        <taxon>Sylviidae</taxon>
        <taxon>Acrocephalinae</taxon>
        <taxon>Hylia</taxon>
    </lineage>
</organism>
<sequence>MAKRIAEKELTDRNWDQEDEAEEVGTFSVASEEVLKNRAIKKAKRRNVGSESESGGAFKGFKGFILPSGKGGGGFSGFGNGAGVKPLEGLSNGSSSVTSTPPFSSLKSTSETQSAFGPSQLRTLCEPVIFLAAASPVSNGPRANGGEQPCPPGSAYHKQLAALNCSVRDWIVKHVNSNPLCDLSPIFRDYEQYLASIEQQHGGSTDGESSRSPGPRALPVFGSSKLQQGPAFLFNSKTEDAADKKPEAASEKRDPLLGAASAVSFNFGKSVDSAGLGSLGSGALGGFSFSPGSSGLFGKDANQAKSVAAASTSLLEAQTDTGNNDDKGGEEEEEEPPKVIVNEIKEDDAFYSKKCKLFYKKDNEFKEKGVGTLHLKPAGNEKTQLLVRADTNLGNILLNVLIPPKMPCTRTGKNNVLIVCVPNPPIDEKNPAVPVTMLIRVKTSEDADELHKILLEKKEA</sequence>
<feature type="non-terminal residue" evidence="22">
    <location>
        <position position="1"/>
    </location>
</feature>
<evidence type="ECO:0000256" key="2">
    <source>
        <dbReference type="ARBA" id="ARBA00004620"/>
    </source>
</evidence>
<dbReference type="AlphaFoldDB" id="A0A7K5WHY6"/>
<evidence type="ECO:0000313" key="22">
    <source>
        <dbReference type="EMBL" id="NWU40853.1"/>
    </source>
</evidence>
<comment type="caution">
    <text evidence="22">The sequence shown here is derived from an EMBL/GenBank/DDBJ whole genome shotgun (WGS) entry which is preliminary data.</text>
</comment>
<evidence type="ECO:0000256" key="15">
    <source>
        <dbReference type="ARBA" id="ARBA00054952"/>
    </source>
</evidence>
<evidence type="ECO:0000256" key="10">
    <source>
        <dbReference type="ARBA" id="ARBA00022990"/>
    </source>
</evidence>
<evidence type="ECO:0000256" key="19">
    <source>
        <dbReference type="ARBA" id="ARBA00081812"/>
    </source>
</evidence>
<gene>
    <name evidence="22" type="primary">Nup50</name>
    <name evidence="22" type="ORF">HYLPRA_R05260</name>
</gene>
<dbReference type="CDD" id="cd13170">
    <property type="entry name" value="RanBD_NUP50"/>
    <property type="match status" value="1"/>
</dbReference>
<keyword evidence="10" id="KW-0007">Acetylation</keyword>
<evidence type="ECO:0000256" key="11">
    <source>
        <dbReference type="ARBA" id="ARBA00023010"/>
    </source>
</evidence>
<evidence type="ECO:0000256" key="3">
    <source>
        <dbReference type="ARBA" id="ARBA00022448"/>
    </source>
</evidence>
<evidence type="ECO:0000256" key="13">
    <source>
        <dbReference type="ARBA" id="ARBA00023136"/>
    </source>
</evidence>
<comment type="subcellular location">
    <subcellularLocation>
        <location evidence="2">Nucleus membrane</location>
        <topology evidence="2">Peripheral membrane protein</topology>
        <orientation evidence="2">Nucleoplasmic side</orientation>
    </subcellularLocation>
    <subcellularLocation>
        <location evidence="1">Nucleus</location>
        <location evidence="1">Nuclear pore complex</location>
    </subcellularLocation>
</comment>
<keyword evidence="3" id="KW-0813">Transport</keyword>
<evidence type="ECO:0000256" key="12">
    <source>
        <dbReference type="ARBA" id="ARBA00023132"/>
    </source>
</evidence>
<keyword evidence="7" id="KW-0509">mRNA transport</keyword>
<dbReference type="EMBL" id="VYXD01010225">
    <property type="protein sequence ID" value="NWU40853.1"/>
    <property type="molecule type" value="Genomic_DNA"/>
</dbReference>
<keyword evidence="9" id="KW-0653">Protein transport</keyword>
<accession>A0A7K5WHY6</accession>
<keyword evidence="14" id="KW-0539">Nucleus</keyword>
<feature type="region of interest" description="Disordered" evidence="20">
    <location>
        <begin position="91"/>
        <end position="111"/>
    </location>
</feature>
<feature type="region of interest" description="Disordered" evidence="20">
    <location>
        <begin position="199"/>
        <end position="223"/>
    </location>
</feature>
<proteinExistence type="predicted"/>
<dbReference type="PANTHER" id="PTHR23138:SF141">
    <property type="entry name" value="NUCLEAR PORE COMPLEX PROTEIN NUP50"/>
    <property type="match status" value="1"/>
</dbReference>
<dbReference type="InterPro" id="IPR015007">
    <property type="entry name" value="NUP2/50/61"/>
</dbReference>
<feature type="compositionally biased region" description="Polar residues" evidence="20">
    <location>
        <begin position="313"/>
        <end position="322"/>
    </location>
</feature>
<evidence type="ECO:0000256" key="5">
    <source>
        <dbReference type="ARBA" id="ARBA00022553"/>
    </source>
</evidence>
<dbReference type="InterPro" id="IPR011993">
    <property type="entry name" value="PH-like_dom_sf"/>
</dbReference>
<dbReference type="GO" id="GO:0051028">
    <property type="term" value="P:mRNA transport"/>
    <property type="evidence" value="ECO:0007669"/>
    <property type="project" value="UniProtKB-KW"/>
</dbReference>
<evidence type="ECO:0000256" key="1">
    <source>
        <dbReference type="ARBA" id="ARBA00004567"/>
    </source>
</evidence>
<keyword evidence="13" id="KW-0472">Membrane</keyword>
<evidence type="ECO:0000259" key="21">
    <source>
        <dbReference type="PROSITE" id="PS50196"/>
    </source>
</evidence>
<keyword evidence="4" id="KW-1017">Isopeptide bond</keyword>
<dbReference type="PROSITE" id="PS50196">
    <property type="entry name" value="RANBD1"/>
    <property type="match status" value="1"/>
</dbReference>
<protein>
    <recommendedName>
        <fullName evidence="16">Nuclear pore complex protein Nup50</fullName>
    </recommendedName>
    <alternativeName>
        <fullName evidence="17">50 kDa nucleoporin</fullName>
    </alternativeName>
    <alternativeName>
        <fullName evidence="18">Nuclear pore-associated protein 60 kDa-like</fullName>
    </alternativeName>
    <alternativeName>
        <fullName evidence="19">Nucleoporin Nup50</fullName>
    </alternativeName>
</protein>
<evidence type="ECO:0000256" key="18">
    <source>
        <dbReference type="ARBA" id="ARBA00081490"/>
    </source>
</evidence>
<keyword evidence="6" id="KW-0677">Repeat</keyword>
<dbReference type="GO" id="GO:0005643">
    <property type="term" value="C:nuclear pore"/>
    <property type="evidence" value="ECO:0007669"/>
    <property type="project" value="UniProtKB-SubCell"/>
</dbReference>
<evidence type="ECO:0000256" key="6">
    <source>
        <dbReference type="ARBA" id="ARBA00022737"/>
    </source>
</evidence>
<feature type="non-terminal residue" evidence="22">
    <location>
        <position position="460"/>
    </location>
</feature>
<dbReference type="Gene3D" id="2.30.29.30">
    <property type="entry name" value="Pleckstrin-homology domain (PH domain)/Phosphotyrosine-binding domain (PTB)"/>
    <property type="match status" value="1"/>
</dbReference>
<feature type="compositionally biased region" description="Low complexity" evidence="20">
    <location>
        <begin position="94"/>
        <end position="105"/>
    </location>
</feature>
<dbReference type="GO" id="GO:0031965">
    <property type="term" value="C:nuclear membrane"/>
    <property type="evidence" value="ECO:0007669"/>
    <property type="project" value="UniProtKB-SubCell"/>
</dbReference>
<dbReference type="InterPro" id="IPR045255">
    <property type="entry name" value="RanBP1-like"/>
</dbReference>
<comment type="function">
    <text evidence="15">Component of the nuclear pore complex that has a direct role in nuclear protein import. Actively displaces NLSs from importin-alpha, and facilitates disassembly of the importin-alpha:beta-cargo complex and importin recycling. Interacts with regulatory proteins of cell cycle progression including CDKN1B. This interaction is required for correct intracellular transport and degradation of CDKN1B.</text>
</comment>
<evidence type="ECO:0000313" key="23">
    <source>
        <dbReference type="Proteomes" id="UP000557268"/>
    </source>
</evidence>
<dbReference type="SMART" id="SM00160">
    <property type="entry name" value="RanBD"/>
    <property type="match status" value="1"/>
</dbReference>
<keyword evidence="11" id="KW-0811">Translocation</keyword>
<dbReference type="PANTHER" id="PTHR23138">
    <property type="entry name" value="RAN BINDING PROTEIN"/>
    <property type="match status" value="1"/>
</dbReference>
<dbReference type="Pfam" id="PF00638">
    <property type="entry name" value="Ran_BP1"/>
    <property type="match status" value="1"/>
</dbReference>
<feature type="compositionally biased region" description="Polar residues" evidence="20">
    <location>
        <begin position="199"/>
        <end position="212"/>
    </location>
</feature>
<keyword evidence="5" id="KW-0597">Phosphoprotein</keyword>
<keyword evidence="12" id="KW-0906">Nuclear pore complex</keyword>
<name>A0A7K5WHY6_9SYLV</name>
<dbReference type="FunFam" id="2.30.29.30:FF:000179">
    <property type="entry name" value="Nuclear pore complex protein Nup50"/>
    <property type="match status" value="1"/>
</dbReference>
<evidence type="ECO:0000256" key="9">
    <source>
        <dbReference type="ARBA" id="ARBA00022927"/>
    </source>
</evidence>
<evidence type="ECO:0000256" key="20">
    <source>
        <dbReference type="SAM" id="MobiDB-lite"/>
    </source>
</evidence>
<reference evidence="22 23" key="1">
    <citation type="submission" date="2019-09" db="EMBL/GenBank/DDBJ databases">
        <title>Bird 10,000 Genomes (B10K) Project - Family phase.</title>
        <authorList>
            <person name="Zhang G."/>
        </authorList>
    </citation>
    <scope>NUCLEOTIDE SEQUENCE [LARGE SCALE GENOMIC DNA]</scope>
    <source>
        <strain evidence="22">B10K-DU-001-70</strain>
        <tissue evidence="22">Muscle</tissue>
    </source>
</reference>
<feature type="compositionally biased region" description="Basic and acidic residues" evidence="20">
    <location>
        <begin position="1"/>
        <end position="16"/>
    </location>
</feature>
<dbReference type="SUPFAM" id="SSF50729">
    <property type="entry name" value="PH domain-like"/>
    <property type="match status" value="1"/>
</dbReference>
<feature type="region of interest" description="Disordered" evidence="20">
    <location>
        <begin position="1"/>
        <end position="24"/>
    </location>
</feature>
<keyword evidence="8" id="KW-0832">Ubl conjugation</keyword>
<dbReference type="Proteomes" id="UP000557268">
    <property type="component" value="Unassembled WGS sequence"/>
</dbReference>
<evidence type="ECO:0000256" key="7">
    <source>
        <dbReference type="ARBA" id="ARBA00022816"/>
    </source>
</evidence>
<evidence type="ECO:0000256" key="16">
    <source>
        <dbReference type="ARBA" id="ARBA00069163"/>
    </source>
</evidence>